<evidence type="ECO:0000313" key="4">
    <source>
        <dbReference type="Proteomes" id="UP000291343"/>
    </source>
</evidence>
<feature type="compositionally biased region" description="Basic residues" evidence="1">
    <location>
        <begin position="406"/>
        <end position="415"/>
    </location>
</feature>
<dbReference type="InterPro" id="IPR000904">
    <property type="entry name" value="Sec7_dom"/>
</dbReference>
<dbReference type="InterPro" id="IPR056604">
    <property type="entry name" value="GBF1-like_TPR"/>
</dbReference>
<dbReference type="Gene3D" id="1.10.220.20">
    <property type="match status" value="1"/>
</dbReference>
<name>A0A482X000_LAOST</name>
<dbReference type="STRING" id="195883.A0A482X000"/>
<feature type="region of interest" description="Disordered" evidence="1">
    <location>
        <begin position="386"/>
        <end position="441"/>
    </location>
</feature>
<dbReference type="InParanoid" id="A0A482X000"/>
<proteinExistence type="predicted"/>
<evidence type="ECO:0000259" key="2">
    <source>
        <dbReference type="PROSITE" id="PS50190"/>
    </source>
</evidence>
<reference evidence="3 4" key="1">
    <citation type="journal article" date="2017" name="Gigascience">
        <title>Genome sequence of the small brown planthopper, Laodelphax striatellus.</title>
        <authorList>
            <person name="Zhu J."/>
            <person name="Jiang F."/>
            <person name="Wang X."/>
            <person name="Yang P."/>
            <person name="Bao Y."/>
            <person name="Zhao W."/>
            <person name="Wang W."/>
            <person name="Lu H."/>
            <person name="Wang Q."/>
            <person name="Cui N."/>
            <person name="Li J."/>
            <person name="Chen X."/>
            <person name="Luo L."/>
            <person name="Yu J."/>
            <person name="Kang L."/>
            <person name="Cui F."/>
        </authorList>
    </citation>
    <scope>NUCLEOTIDE SEQUENCE [LARGE SCALE GENOMIC DNA]</scope>
    <source>
        <strain evidence="3">Lst14</strain>
    </source>
</reference>
<feature type="compositionally biased region" description="Polar residues" evidence="1">
    <location>
        <begin position="272"/>
        <end position="303"/>
    </location>
</feature>
<dbReference type="PANTHER" id="PTHR10663:SF388">
    <property type="entry name" value="GOLGI-SPECIFIC BREFELDIN A-RESISTANCE GUANINE NUCLEOTIDE EXCHANGE FACTOR 1"/>
    <property type="match status" value="1"/>
</dbReference>
<accession>A0A482X000</accession>
<dbReference type="PROSITE" id="PS50190">
    <property type="entry name" value="SEC7"/>
    <property type="match status" value="1"/>
</dbReference>
<gene>
    <name evidence="3" type="ORF">LSTR_LSTR014152</name>
</gene>
<evidence type="ECO:0000313" key="3">
    <source>
        <dbReference type="EMBL" id="RZF38846.1"/>
    </source>
</evidence>
<organism evidence="3 4">
    <name type="scientific">Laodelphax striatellus</name>
    <name type="common">Small brown planthopper</name>
    <name type="synonym">Delphax striatella</name>
    <dbReference type="NCBI Taxonomy" id="195883"/>
    <lineage>
        <taxon>Eukaryota</taxon>
        <taxon>Metazoa</taxon>
        <taxon>Ecdysozoa</taxon>
        <taxon>Arthropoda</taxon>
        <taxon>Hexapoda</taxon>
        <taxon>Insecta</taxon>
        <taxon>Pterygota</taxon>
        <taxon>Neoptera</taxon>
        <taxon>Paraneoptera</taxon>
        <taxon>Hemiptera</taxon>
        <taxon>Auchenorrhyncha</taxon>
        <taxon>Fulgoroidea</taxon>
        <taxon>Delphacidae</taxon>
        <taxon>Criomorphinae</taxon>
        <taxon>Laodelphax</taxon>
    </lineage>
</organism>
<feature type="domain" description="SEC7" evidence="2">
    <location>
        <begin position="43"/>
        <end position="120"/>
    </location>
</feature>
<dbReference type="Pfam" id="PF23325">
    <property type="entry name" value="TPR_28"/>
    <property type="match status" value="1"/>
</dbReference>
<dbReference type="SUPFAM" id="SSF48425">
    <property type="entry name" value="Sec7 domain"/>
    <property type="match status" value="1"/>
</dbReference>
<dbReference type="InterPro" id="IPR035999">
    <property type="entry name" value="Sec7_dom_sf"/>
</dbReference>
<feature type="region of interest" description="Disordered" evidence="1">
    <location>
        <begin position="236"/>
        <end position="311"/>
    </location>
</feature>
<keyword evidence="4" id="KW-1185">Reference proteome</keyword>
<dbReference type="GO" id="GO:0032012">
    <property type="term" value="P:regulation of ARF protein signal transduction"/>
    <property type="evidence" value="ECO:0007669"/>
    <property type="project" value="InterPro"/>
</dbReference>
<dbReference type="AlphaFoldDB" id="A0A482X000"/>
<dbReference type="OrthoDB" id="10258608at2759"/>
<dbReference type="Pfam" id="PF01369">
    <property type="entry name" value="Sec7"/>
    <property type="match status" value="1"/>
</dbReference>
<dbReference type="GO" id="GO:0012505">
    <property type="term" value="C:endomembrane system"/>
    <property type="evidence" value="ECO:0007669"/>
    <property type="project" value="UniProtKB-ARBA"/>
</dbReference>
<evidence type="ECO:0000256" key="1">
    <source>
        <dbReference type="SAM" id="MobiDB-lite"/>
    </source>
</evidence>
<dbReference type="PANTHER" id="PTHR10663">
    <property type="entry name" value="GUANYL-NUCLEOTIDE EXCHANGE FACTOR"/>
    <property type="match status" value="1"/>
</dbReference>
<comment type="caution">
    <text evidence="3">The sequence shown here is derived from an EMBL/GenBank/DDBJ whole genome shotgun (WGS) entry which is preliminary data.</text>
</comment>
<sequence length="559" mass="61694">MVFTHLTEAPVAAETTGLLPSPNYIVRTGSRQKISSNIPSHEQLMAVKRKKKLLATGTEHFNSKPKKGIQFLQDQNLLSTPLDPVEVVTYLKENPYLDKKMIGEYISNRTNLNVLDCFVKDRVQNVWQNVRDHIYTLLMGSAASNHHFLVERSVVGLLRLGIRLMRREDMSFVVLQSLRMLLLLKSSTLSRVSRQVSYGLFELLKTSAANIHSATDWAIIFTLLECVGAGAPPPRVVGKQQVAASHETGAKSDGDIGTNQSAEDDSGLGNERNCTSDSEVTRSSSALPTANTTRTTSPELSPNSGGGWILVGREGEIQPMPVRTSLSSQLNMLSERELMCHDPFSLVKCCESLAFLVRDVAHITPYNFENCVRCIRTFVEASLESVEKRGGGKRSAGKENGGSGGKGKKKMGSLKRRGDQPRANSPTNSAYDADESDSEEMPSGYHQVSIQLLDLMHTLHTRTAQIYRWWAEENAETELASLWTQGWCPLLQGIARLCCDSRRQVRMSAITYLQRALLVHDLQTLTGDEWESCFSMVLFPLLSKLTGGPFSPAGSFGAA</sequence>
<dbReference type="Proteomes" id="UP000291343">
    <property type="component" value="Unassembled WGS sequence"/>
</dbReference>
<dbReference type="GO" id="GO:0005085">
    <property type="term" value="F:guanyl-nucleotide exchange factor activity"/>
    <property type="evidence" value="ECO:0007669"/>
    <property type="project" value="InterPro"/>
</dbReference>
<dbReference type="EMBL" id="QKKF02021555">
    <property type="protein sequence ID" value="RZF38846.1"/>
    <property type="molecule type" value="Genomic_DNA"/>
</dbReference>
<protein>
    <recommendedName>
        <fullName evidence="2">SEC7 domain-containing protein</fullName>
    </recommendedName>
</protein>